<organism evidence="7 8">
    <name type="scientific">Propionigenium maris DSM 9537</name>
    <dbReference type="NCBI Taxonomy" id="1123000"/>
    <lineage>
        <taxon>Bacteria</taxon>
        <taxon>Fusobacteriati</taxon>
        <taxon>Fusobacteriota</taxon>
        <taxon>Fusobacteriia</taxon>
        <taxon>Fusobacteriales</taxon>
        <taxon>Fusobacteriaceae</taxon>
        <taxon>Propionigenium</taxon>
    </lineage>
</organism>
<dbReference type="Proteomes" id="UP001144471">
    <property type="component" value="Unassembled WGS sequence"/>
</dbReference>
<feature type="transmembrane region" description="Helical" evidence="6">
    <location>
        <begin position="25"/>
        <end position="44"/>
    </location>
</feature>
<dbReference type="PANTHER" id="PTHR23291">
    <property type="entry name" value="BAX INHIBITOR-RELATED"/>
    <property type="match status" value="1"/>
</dbReference>
<dbReference type="Pfam" id="PF01027">
    <property type="entry name" value="Bax1-I"/>
    <property type="match status" value="1"/>
</dbReference>
<comment type="subcellular location">
    <subcellularLocation>
        <location evidence="1">Membrane</location>
        <topology evidence="1">Multi-pass membrane protein</topology>
    </subcellularLocation>
</comment>
<evidence type="ECO:0000256" key="3">
    <source>
        <dbReference type="ARBA" id="ARBA00022692"/>
    </source>
</evidence>
<dbReference type="AlphaFoldDB" id="A0A9W6LND9"/>
<feature type="transmembrane region" description="Helical" evidence="6">
    <location>
        <begin position="56"/>
        <end position="73"/>
    </location>
</feature>
<evidence type="ECO:0000256" key="2">
    <source>
        <dbReference type="ARBA" id="ARBA00010350"/>
    </source>
</evidence>
<comment type="caution">
    <text evidence="7">The sequence shown here is derived from an EMBL/GenBank/DDBJ whole genome shotgun (WGS) entry which is preliminary data.</text>
</comment>
<evidence type="ECO:0000313" key="8">
    <source>
        <dbReference type="Proteomes" id="UP001144471"/>
    </source>
</evidence>
<evidence type="ECO:0000256" key="5">
    <source>
        <dbReference type="ARBA" id="ARBA00023136"/>
    </source>
</evidence>
<reference evidence="7" key="1">
    <citation type="submission" date="2022-12" db="EMBL/GenBank/DDBJ databases">
        <title>Reference genome sequencing for broad-spectrum identification of bacterial and archaeal isolates by mass spectrometry.</title>
        <authorList>
            <person name="Sekiguchi Y."/>
            <person name="Tourlousse D.M."/>
        </authorList>
    </citation>
    <scope>NUCLEOTIDE SEQUENCE</scope>
    <source>
        <strain evidence="7">10succ1</strain>
    </source>
</reference>
<dbReference type="GO" id="GO:0005886">
    <property type="term" value="C:plasma membrane"/>
    <property type="evidence" value="ECO:0007669"/>
    <property type="project" value="TreeGrafter"/>
</dbReference>
<feature type="transmembrane region" description="Helical" evidence="6">
    <location>
        <begin position="141"/>
        <end position="159"/>
    </location>
</feature>
<dbReference type="EMBL" id="BSDY01000005">
    <property type="protein sequence ID" value="GLI55820.1"/>
    <property type="molecule type" value="Genomic_DNA"/>
</dbReference>
<dbReference type="CDD" id="cd10432">
    <property type="entry name" value="BI-1-like_bacterial"/>
    <property type="match status" value="1"/>
</dbReference>
<keyword evidence="5 6" id="KW-0472">Membrane</keyword>
<gene>
    <name evidence="7" type="ORF">PM10SUCC1_13340</name>
</gene>
<proteinExistence type="inferred from homology"/>
<feature type="transmembrane region" description="Helical" evidence="6">
    <location>
        <begin position="206"/>
        <end position="226"/>
    </location>
</feature>
<dbReference type="PANTHER" id="PTHR23291:SF50">
    <property type="entry name" value="PROTEIN LIFEGUARD 4"/>
    <property type="match status" value="1"/>
</dbReference>
<keyword evidence="8" id="KW-1185">Reference proteome</keyword>
<keyword evidence="4 6" id="KW-1133">Transmembrane helix</keyword>
<accession>A0A9W6LND9</accession>
<comment type="similarity">
    <text evidence="2 6">Belongs to the BI1 family.</text>
</comment>
<name>A0A9W6LND9_9FUSO</name>
<evidence type="ECO:0000313" key="7">
    <source>
        <dbReference type="EMBL" id="GLI55820.1"/>
    </source>
</evidence>
<evidence type="ECO:0000256" key="4">
    <source>
        <dbReference type="ARBA" id="ARBA00022989"/>
    </source>
</evidence>
<feature type="transmembrane region" description="Helical" evidence="6">
    <location>
        <begin position="85"/>
        <end position="104"/>
    </location>
</feature>
<protein>
    <submittedName>
        <fullName evidence="7">Membrane protein</fullName>
    </submittedName>
</protein>
<evidence type="ECO:0000256" key="6">
    <source>
        <dbReference type="RuleBase" id="RU004379"/>
    </source>
</evidence>
<feature type="transmembrane region" description="Helical" evidence="6">
    <location>
        <begin position="110"/>
        <end position="129"/>
    </location>
</feature>
<sequence length="233" mass="26387">MEVNRRSYKTREDLELIVGQKMKGVFLWMVIGILFTVGTAYYTLTTPAVLNFVYKAMMPIVIGELALVFILSMRVYKMDVNKSRLMFLLYSVLTGMTLSVLAIVYTGMSILYAFGGTTVIFVIMAVYGYATNEDLTKFGGILRMGLVTLIVLSLINLFLKIPFLYLMIPYLGVLVFIGLIGYDVNRIKHNIVNTALMEDESVIEKVSIIGALALYLDFINLFLYILRIFGKKR</sequence>
<dbReference type="InterPro" id="IPR006214">
    <property type="entry name" value="Bax_inhibitor_1-related"/>
</dbReference>
<evidence type="ECO:0000256" key="1">
    <source>
        <dbReference type="ARBA" id="ARBA00004141"/>
    </source>
</evidence>
<feature type="transmembrane region" description="Helical" evidence="6">
    <location>
        <begin position="165"/>
        <end position="185"/>
    </location>
</feature>
<dbReference type="RefSeq" id="WP_281834560.1">
    <property type="nucleotide sequence ID" value="NZ_BSDY01000005.1"/>
</dbReference>
<keyword evidence="3 6" id="KW-0812">Transmembrane</keyword>